<gene>
    <name evidence="1" type="ORF">MILVUS5_LOCUS30044</name>
</gene>
<dbReference type="Proteomes" id="UP001177021">
    <property type="component" value="Unassembled WGS sequence"/>
</dbReference>
<protein>
    <submittedName>
        <fullName evidence="1">Uncharacterized protein</fullName>
    </submittedName>
</protein>
<dbReference type="EMBL" id="CASHSV030000409">
    <property type="protein sequence ID" value="CAJ2664956.1"/>
    <property type="molecule type" value="Genomic_DNA"/>
</dbReference>
<organism evidence="1 2">
    <name type="scientific">Trifolium pratense</name>
    <name type="common">Red clover</name>
    <dbReference type="NCBI Taxonomy" id="57577"/>
    <lineage>
        <taxon>Eukaryota</taxon>
        <taxon>Viridiplantae</taxon>
        <taxon>Streptophyta</taxon>
        <taxon>Embryophyta</taxon>
        <taxon>Tracheophyta</taxon>
        <taxon>Spermatophyta</taxon>
        <taxon>Magnoliopsida</taxon>
        <taxon>eudicotyledons</taxon>
        <taxon>Gunneridae</taxon>
        <taxon>Pentapetalae</taxon>
        <taxon>rosids</taxon>
        <taxon>fabids</taxon>
        <taxon>Fabales</taxon>
        <taxon>Fabaceae</taxon>
        <taxon>Papilionoideae</taxon>
        <taxon>50 kb inversion clade</taxon>
        <taxon>NPAAA clade</taxon>
        <taxon>Hologalegina</taxon>
        <taxon>IRL clade</taxon>
        <taxon>Trifolieae</taxon>
        <taxon>Trifolium</taxon>
    </lineage>
</organism>
<sequence>MDLISILLNPRGSFQLPDHIVGCFERILPRKYCSLGYLRCFLYQTNTLFLCNARVLAFSHDFPMHDTH</sequence>
<comment type="caution">
    <text evidence="1">The sequence shown here is derived from an EMBL/GenBank/DDBJ whole genome shotgun (WGS) entry which is preliminary data.</text>
</comment>
<evidence type="ECO:0000313" key="2">
    <source>
        <dbReference type="Proteomes" id="UP001177021"/>
    </source>
</evidence>
<keyword evidence="2" id="KW-1185">Reference proteome</keyword>
<proteinExistence type="predicted"/>
<name>A0ACB0L722_TRIPR</name>
<accession>A0ACB0L722</accession>
<reference evidence="1" key="1">
    <citation type="submission" date="2023-10" db="EMBL/GenBank/DDBJ databases">
        <authorList>
            <person name="Rodriguez Cubillos JULIANA M."/>
            <person name="De Vega J."/>
        </authorList>
    </citation>
    <scope>NUCLEOTIDE SEQUENCE</scope>
</reference>
<evidence type="ECO:0000313" key="1">
    <source>
        <dbReference type="EMBL" id="CAJ2664956.1"/>
    </source>
</evidence>